<dbReference type="SUPFAM" id="SSF110849">
    <property type="entry name" value="ParB/Sulfiredoxin"/>
    <property type="match status" value="1"/>
</dbReference>
<name>A0ABW2XZD7_9ACTN</name>
<reference evidence="3" key="1">
    <citation type="journal article" date="2019" name="Int. J. Syst. Evol. Microbiol.">
        <title>The Global Catalogue of Microorganisms (GCM) 10K type strain sequencing project: providing services to taxonomists for standard genome sequencing and annotation.</title>
        <authorList>
            <consortium name="The Broad Institute Genomics Platform"/>
            <consortium name="The Broad Institute Genome Sequencing Center for Infectious Disease"/>
            <person name="Wu L."/>
            <person name="Ma J."/>
        </authorList>
    </citation>
    <scope>NUCLEOTIDE SEQUENCE [LARGE SCALE GENOMIC DNA]</scope>
    <source>
        <strain evidence="3">JCM 9371</strain>
    </source>
</reference>
<comment type="caution">
    <text evidence="2">The sequence shown here is derived from an EMBL/GenBank/DDBJ whole genome shotgun (WGS) entry which is preliminary data.</text>
</comment>
<evidence type="ECO:0000313" key="3">
    <source>
        <dbReference type="Proteomes" id="UP001597063"/>
    </source>
</evidence>
<protein>
    <submittedName>
        <fullName evidence="2">ParB N-terminal domain-containing protein</fullName>
    </submittedName>
</protein>
<accession>A0ABW2XZD7</accession>
<feature type="domain" description="ParB-like N-terminal" evidence="1">
    <location>
        <begin position="1"/>
        <end position="77"/>
    </location>
</feature>
<dbReference type="Proteomes" id="UP001597063">
    <property type="component" value="Unassembled WGS sequence"/>
</dbReference>
<gene>
    <name evidence="2" type="ORF">ACFQZM_40505</name>
</gene>
<keyword evidence="3" id="KW-1185">Reference proteome</keyword>
<proteinExistence type="predicted"/>
<dbReference type="InterPro" id="IPR036086">
    <property type="entry name" value="ParB/Sulfiredoxin_sf"/>
</dbReference>
<dbReference type="SMART" id="SM00470">
    <property type="entry name" value="ParB"/>
    <property type="match status" value="1"/>
</dbReference>
<sequence>MTTGSPRLEGEDAQHVRTLAESGAKLPPIVVHMPSRTVIDGMHRLRAAMLRGETAIDAHYVHGTEADMFVLSVTANIQHGLPLSQQDRMTAAERIFVTRPEWSDRMVAVVVGLSGKKVAALRRRLADEIPQPAVRIGRDGRTRPVDGAIGRERAAELLASDPYASLRQIARAAGISPTTAADVRDRIRRGDDPIPARHAVRARPAKPLDPPEQPTTEVVSELSATFERLRRDPSLRLTEAGRTLLRMFDACQAVISHEETIKQGLPAHRLALTADLSHGYAQILQSFAARLRELQTSQMAESEGVG</sequence>
<dbReference type="RefSeq" id="WP_207400029.1">
    <property type="nucleotide sequence ID" value="NZ_CAACUY010000113.1"/>
</dbReference>
<organism evidence="2 3">
    <name type="scientific">Actinomadura fibrosa</name>
    <dbReference type="NCBI Taxonomy" id="111802"/>
    <lineage>
        <taxon>Bacteria</taxon>
        <taxon>Bacillati</taxon>
        <taxon>Actinomycetota</taxon>
        <taxon>Actinomycetes</taxon>
        <taxon>Streptosporangiales</taxon>
        <taxon>Thermomonosporaceae</taxon>
        <taxon>Actinomadura</taxon>
    </lineage>
</organism>
<evidence type="ECO:0000259" key="1">
    <source>
        <dbReference type="SMART" id="SM00470"/>
    </source>
</evidence>
<dbReference type="InterPro" id="IPR003115">
    <property type="entry name" value="ParB_N"/>
</dbReference>
<dbReference type="EMBL" id="JBHTGP010000024">
    <property type="protein sequence ID" value="MFD0690829.1"/>
    <property type="molecule type" value="Genomic_DNA"/>
</dbReference>
<evidence type="ECO:0000313" key="2">
    <source>
        <dbReference type="EMBL" id="MFD0690829.1"/>
    </source>
</evidence>